<protein>
    <submittedName>
        <fullName evidence="2">Uncharacterized protein</fullName>
    </submittedName>
</protein>
<accession>A0A6J5NF90</accession>
<evidence type="ECO:0000256" key="1">
    <source>
        <dbReference type="SAM" id="MobiDB-lite"/>
    </source>
</evidence>
<dbReference type="EMBL" id="LR796677">
    <property type="protein sequence ID" value="CAB4158400.1"/>
    <property type="molecule type" value="Genomic_DNA"/>
</dbReference>
<sequence length="247" mass="26387">TMLSSGKSKGQYDQIISVRRQLRETRSDAVRQLSPAVRNIAVRAIDKHVAEVDDLLSLHREAWTGVGGTFEKAVEPVVKHPGHANQAVHGGGKGKGGGASSAPASSGGGGASSPQAQVDAITGSPEFKAKAEKLDSAVIAHRDAIERSALPRSVKQEADIYLVQAQVARNGMKTAKTPGELSRLHGDLVDAGENYKGTIRSHQGNLRTAHYRKPNPSPYKEKRVLPKGMEDYDIQDIADGFPIPFAD</sequence>
<gene>
    <name evidence="2" type="ORF">UFOVP711_1</name>
</gene>
<feature type="region of interest" description="Disordered" evidence="1">
    <location>
        <begin position="82"/>
        <end position="117"/>
    </location>
</feature>
<name>A0A6J5NF90_9CAUD</name>
<reference evidence="2" key="1">
    <citation type="submission" date="2020-04" db="EMBL/GenBank/DDBJ databases">
        <authorList>
            <person name="Chiriac C."/>
            <person name="Salcher M."/>
            <person name="Ghai R."/>
            <person name="Kavagutti S V."/>
        </authorList>
    </citation>
    <scope>NUCLEOTIDE SEQUENCE</scope>
</reference>
<organism evidence="2">
    <name type="scientific">uncultured Caudovirales phage</name>
    <dbReference type="NCBI Taxonomy" id="2100421"/>
    <lineage>
        <taxon>Viruses</taxon>
        <taxon>Duplodnaviria</taxon>
        <taxon>Heunggongvirae</taxon>
        <taxon>Uroviricota</taxon>
        <taxon>Caudoviricetes</taxon>
        <taxon>Peduoviridae</taxon>
        <taxon>Maltschvirus</taxon>
        <taxon>Maltschvirus maltsch</taxon>
    </lineage>
</organism>
<feature type="compositionally biased region" description="Gly residues" evidence="1">
    <location>
        <begin position="89"/>
        <end position="99"/>
    </location>
</feature>
<proteinExistence type="predicted"/>
<evidence type="ECO:0000313" key="2">
    <source>
        <dbReference type="EMBL" id="CAB4158400.1"/>
    </source>
</evidence>
<feature type="non-terminal residue" evidence="2">
    <location>
        <position position="1"/>
    </location>
</feature>